<dbReference type="GO" id="GO:0004386">
    <property type="term" value="F:helicase activity"/>
    <property type="evidence" value="ECO:0007669"/>
    <property type="project" value="UniProtKB-KW"/>
</dbReference>
<evidence type="ECO:0000256" key="5">
    <source>
        <dbReference type="SAM" id="MobiDB-lite"/>
    </source>
</evidence>
<keyword evidence="6" id="KW-1133">Transmembrane helix</keyword>
<keyword evidence="9" id="KW-1185">Reference proteome</keyword>
<feature type="domain" description="C2" evidence="7">
    <location>
        <begin position="1371"/>
        <end position="1495"/>
    </location>
</feature>
<keyword evidence="2" id="KW-0378">Hydrolase</keyword>
<sequence>MLPPDAVTRDVERRRQLRKSSGGARRGVGYHVLGVLKIRLSRLNIGRGIHDTSVPSKVGPGSYNIVASAAKSNSPLDGPEYCKTSLGKKLPSTLLPVDMCSPGPHHTYEVRKPLDGEQQNFNKRFETLASLSFAVRRRPGSCGAMDACGGDLAQESVKILAWTSTSAEKDCFALVCNFAVGLYFYVLSGTGAVSVLLPQEFGDVFSKDTVRRSFAPAPRRGGASFRQHPEVPENFHLFLVQEAASDTLSDLQPLLLQAASRNPSLLDGDAEDLQQLMQTLTFGAVRACFSGEHAMSLTVEVGLLSGRTATVKADLDESVAVLKRRAEIALEVGKGQLVDSSGGVLDVDAPIKHARLQNGDSLVLHIGRVQVQSTFGAFAAVLGDRSFVSWGAPAAGGDSSAVQNQLKNVQQIQATGGAFAAIVSDGSVVSWGNACYGGDSRDVQDRLKNVQQIQATCRAFAAILSDGSVVTWGAAALGGDSRAVQGQLKNVQQIQASEGAFAAILGDGSVVTWGNAGYGGDSSDVQDRLKNVQQIQTVDGTILDSGAFAAILADGSVVTWGDAGYGGDSSAVQDQLKNVQQIQASDGAFAAILGDGSVVTWGDAFRGGDSSAVQNQLKNVQQIQASDDAFAAILGDGSVLTWGDAGYGGDSSAVQNQLKTVQQIQASNTAFAAILGDGSVVTWGGSDCGGDSSSVQDQLQNVQQIQATNTAFAAILGDGSVVTWGGSDFGGDSSSVQDQLKNVEQVQATSRAFVAILRDGSVVTWGLEEKEEEEDGEEDADLCGILGFFQEEDAAEVAVSFIESTYAAQLKAFRRARRLAADKGTTTIPASRGMSLSEMEAKPCFILFGPSLKRMGQGQGEGTFGIPSDGFQSHAAAAGDGKTHAAMQALLTSGTGLYLAPLRLLASEAFDRMRAAGLRCALRTGQEKIGPDDATHVACTVEMAPLTQGAWDVAVLDEFLPQIQFLTDAGRGWAWTRALLGTCVKVLESKASLEKLGPPRLVVAALFNDPSSGYDLLVASDAIGMGLPPEDRKLPSSSAREAVGRAGRFGGRYSRLGLVACCAAEDIAAVEAALGDLQDDDEVLPDQHPGGGAKRLEAFSQTLELEMGRPLPFEDLVERFLGIAEVSPLYFLSQARSVIDLDKFLFCQAPVSSGDVAALVALHDFVQSFVQGSVPFTSFEVDSGQQREEAQQEDMEEVTPQKILELEGLSAYLWLAMRFPASFPDARAPGYGIPDKPWMSHGSRHPIAEDRDGPGLAYNHSDAKGIQRSSSTGFAGGTKRCVKCTFGMADRFRAARQTSSPVGDMYYAHSKLMGAEDYMSGNRTCTFGSGNKTDFANIYKSHPSDVSPVTYRPVASTAKKTSAFDGLVDRLACQPCLAAAGAFIFMGSEYLVNVSVFAVAGLKAPGDGAGMPNPFVTVEALDQKRSTQVISGASACTFNNFYSFSKHTSEDDFTGGDAVVVVYHKKNSFGFTDKLGQVTFSLEKVYHQHGHVVPKDWFVIVLPDDPGKGCGYVELSIGAYAPGDIVPQSLSGGADMDESAELQSIKTRVVKTVPFPPDPTVLARGRIPVALILGAVALYGFTAFVAPEPSRAEPQQLRSLVEETLKQSPGVEIWDGGGLVQAKWEGNTPENLDLMAPQIAMAGNSGYALLQLGWAVFIISLGPAVLFWILALSVSTLPTKDAAKSLFQLSVCIYQAEQLAPVKGMLSTSCNPFVQVDFNGTSQKTQTQRPSCQSTWGGICSGGAAAAGGCWYCQLRPSGPSIMDDGPAHQTGPKNIPDLDLGT</sequence>
<dbReference type="Gene3D" id="1.20.272.40">
    <property type="match status" value="1"/>
</dbReference>
<dbReference type="PROSITE" id="PS50004">
    <property type="entry name" value="C2"/>
    <property type="match status" value="1"/>
</dbReference>
<dbReference type="Proteomes" id="UP000186817">
    <property type="component" value="Unassembled WGS sequence"/>
</dbReference>
<reference evidence="8 9" key="1">
    <citation type="submission" date="2016-02" db="EMBL/GenBank/DDBJ databases">
        <title>Genome analysis of coral dinoflagellate symbionts highlights evolutionary adaptations to a symbiotic lifestyle.</title>
        <authorList>
            <person name="Aranda M."/>
            <person name="Li Y."/>
            <person name="Liew Y.J."/>
            <person name="Baumgarten S."/>
            <person name="Simakov O."/>
            <person name="Wilson M."/>
            <person name="Piel J."/>
            <person name="Ashoor H."/>
            <person name="Bougouffa S."/>
            <person name="Bajic V.B."/>
            <person name="Ryu T."/>
            <person name="Ravasi T."/>
            <person name="Bayer T."/>
            <person name="Micklem G."/>
            <person name="Kim H."/>
            <person name="Bhak J."/>
            <person name="Lajeunesse T.C."/>
            <person name="Voolstra C.R."/>
        </authorList>
    </citation>
    <scope>NUCLEOTIDE SEQUENCE [LARGE SCALE GENOMIC DNA]</scope>
    <source>
        <strain evidence="8 9">CCMP2467</strain>
    </source>
</reference>
<evidence type="ECO:0000256" key="6">
    <source>
        <dbReference type="SAM" id="Phobius"/>
    </source>
</evidence>
<evidence type="ECO:0000256" key="3">
    <source>
        <dbReference type="ARBA" id="ARBA00022806"/>
    </source>
</evidence>
<comment type="caution">
    <text evidence="8">The sequence shown here is derived from an EMBL/GenBank/DDBJ whole genome shotgun (WGS) entry which is preliminary data.</text>
</comment>
<dbReference type="Pfam" id="PF22527">
    <property type="entry name" value="DEXQc_Suv3"/>
    <property type="match status" value="1"/>
</dbReference>
<dbReference type="InterPro" id="IPR050699">
    <property type="entry name" value="RNA-DNA_Helicase"/>
</dbReference>
<dbReference type="Pfam" id="PF00168">
    <property type="entry name" value="C2"/>
    <property type="match status" value="2"/>
</dbReference>
<keyword evidence="4" id="KW-0067">ATP-binding</keyword>
<dbReference type="SUPFAM" id="SSF49562">
    <property type="entry name" value="C2 domain (Calcium/lipid-binding domain, CaLB)"/>
    <property type="match status" value="2"/>
</dbReference>
<dbReference type="InterPro" id="IPR000008">
    <property type="entry name" value="C2_dom"/>
</dbReference>
<organism evidence="8 9">
    <name type="scientific">Symbiodinium microadriaticum</name>
    <name type="common">Dinoflagellate</name>
    <name type="synonym">Zooxanthella microadriatica</name>
    <dbReference type="NCBI Taxonomy" id="2951"/>
    <lineage>
        <taxon>Eukaryota</taxon>
        <taxon>Sar</taxon>
        <taxon>Alveolata</taxon>
        <taxon>Dinophyceae</taxon>
        <taxon>Suessiales</taxon>
        <taxon>Symbiodiniaceae</taxon>
        <taxon>Symbiodinium</taxon>
    </lineage>
</organism>
<evidence type="ECO:0000256" key="1">
    <source>
        <dbReference type="ARBA" id="ARBA00022741"/>
    </source>
</evidence>
<feature type="transmembrane region" description="Helical" evidence="6">
    <location>
        <begin position="1647"/>
        <end position="1670"/>
    </location>
</feature>
<dbReference type="Gene3D" id="2.60.40.150">
    <property type="entry name" value="C2 domain"/>
    <property type="match status" value="1"/>
</dbReference>
<dbReference type="SMART" id="SM00239">
    <property type="entry name" value="C2"/>
    <property type="match status" value="1"/>
</dbReference>
<dbReference type="EMBL" id="LSRX01000014">
    <property type="protein sequence ID" value="OLQ14549.1"/>
    <property type="molecule type" value="Genomic_DNA"/>
</dbReference>
<dbReference type="GO" id="GO:0016787">
    <property type="term" value="F:hydrolase activity"/>
    <property type="evidence" value="ECO:0007669"/>
    <property type="project" value="UniProtKB-KW"/>
</dbReference>
<proteinExistence type="predicted"/>
<dbReference type="InterPro" id="IPR035892">
    <property type="entry name" value="C2_domain_sf"/>
</dbReference>
<dbReference type="SUPFAM" id="SSF50985">
    <property type="entry name" value="RCC1/BLIP-II"/>
    <property type="match status" value="2"/>
</dbReference>
<dbReference type="GO" id="GO:0055087">
    <property type="term" value="C:Ski complex"/>
    <property type="evidence" value="ECO:0007669"/>
    <property type="project" value="TreeGrafter"/>
</dbReference>
<protein>
    <submittedName>
        <fullName evidence="8">ATP-dependent RNA helicase SUPV3L1, mitochondrial</fullName>
    </submittedName>
</protein>
<dbReference type="SUPFAM" id="SSF52540">
    <property type="entry name" value="P-loop containing nucleoside triphosphate hydrolases"/>
    <property type="match status" value="1"/>
</dbReference>
<evidence type="ECO:0000256" key="2">
    <source>
        <dbReference type="ARBA" id="ARBA00022801"/>
    </source>
</evidence>
<dbReference type="GO" id="GO:0070478">
    <property type="term" value="P:nuclear-transcribed mRNA catabolic process, 3'-5' exonucleolytic nonsense-mediated decay"/>
    <property type="evidence" value="ECO:0007669"/>
    <property type="project" value="TreeGrafter"/>
</dbReference>
<name>A0A1Q9F4K9_SYMMI</name>
<keyword evidence="1" id="KW-0547">Nucleotide-binding</keyword>
<keyword evidence="3 8" id="KW-0347">Helicase</keyword>
<evidence type="ECO:0000313" key="9">
    <source>
        <dbReference type="Proteomes" id="UP000186817"/>
    </source>
</evidence>
<dbReference type="GO" id="GO:0005524">
    <property type="term" value="F:ATP binding"/>
    <property type="evidence" value="ECO:0007669"/>
    <property type="project" value="UniProtKB-KW"/>
</dbReference>
<keyword evidence="6" id="KW-0812">Transmembrane</keyword>
<dbReference type="Gene3D" id="2.130.10.30">
    <property type="entry name" value="Regulator of chromosome condensation 1/beta-lactamase-inhibitor protein II"/>
    <property type="match status" value="2"/>
</dbReference>
<dbReference type="PANTHER" id="PTHR12131:SF1">
    <property type="entry name" value="ATP-DEPENDENT RNA HELICASE SUPV3L1, MITOCHONDRIAL-RELATED"/>
    <property type="match status" value="1"/>
</dbReference>
<dbReference type="Gene3D" id="3.40.50.300">
    <property type="entry name" value="P-loop containing nucleotide triphosphate hydrolases"/>
    <property type="match status" value="2"/>
</dbReference>
<dbReference type="InterPro" id="IPR027417">
    <property type="entry name" value="P-loop_NTPase"/>
</dbReference>
<evidence type="ECO:0000259" key="7">
    <source>
        <dbReference type="PROSITE" id="PS50004"/>
    </source>
</evidence>
<feature type="region of interest" description="Disordered" evidence="5">
    <location>
        <begin position="1763"/>
        <end position="1783"/>
    </location>
</feature>
<dbReference type="OrthoDB" id="5370059at2759"/>
<gene>
    <name evidence="8" type="primary">Supv3l1</name>
    <name evidence="8" type="ORF">AK812_SmicGene1297</name>
</gene>
<feature type="region of interest" description="Disordered" evidence="5">
    <location>
        <begin position="1"/>
        <end position="24"/>
    </location>
</feature>
<evidence type="ECO:0000256" key="4">
    <source>
        <dbReference type="ARBA" id="ARBA00022840"/>
    </source>
</evidence>
<dbReference type="InterPro" id="IPR009091">
    <property type="entry name" value="RCC1/BLIP-II"/>
</dbReference>
<dbReference type="InterPro" id="IPR055206">
    <property type="entry name" value="DEXQc_SUV3"/>
</dbReference>
<dbReference type="PANTHER" id="PTHR12131">
    <property type="entry name" value="ATP-DEPENDENT RNA AND DNA HELICASE"/>
    <property type="match status" value="1"/>
</dbReference>
<evidence type="ECO:0000313" key="8">
    <source>
        <dbReference type="EMBL" id="OLQ14549.1"/>
    </source>
</evidence>
<accession>A0A1Q9F4K9</accession>
<keyword evidence="6" id="KW-0472">Membrane</keyword>